<dbReference type="GO" id="GO:0016740">
    <property type="term" value="F:transferase activity"/>
    <property type="evidence" value="ECO:0007669"/>
    <property type="project" value="UniProtKB-KW"/>
</dbReference>
<organism evidence="1 2">
    <name type="scientific">Hypericibacter adhaerens</name>
    <dbReference type="NCBI Taxonomy" id="2602016"/>
    <lineage>
        <taxon>Bacteria</taxon>
        <taxon>Pseudomonadati</taxon>
        <taxon>Pseudomonadota</taxon>
        <taxon>Alphaproteobacteria</taxon>
        <taxon>Rhodospirillales</taxon>
        <taxon>Dongiaceae</taxon>
        <taxon>Hypericibacter</taxon>
    </lineage>
</organism>
<sequence>MVSSANPLASLAGVDVLRAGGNAMDAAIAAMAVLGVVESLNLGLGGDCFALYAPGGGSEIIAYNGSGRAPAAAQADWYRSRGFAEIPAAGPHGVTVPGAVEAWDRLAADHGTCGLDELLRPAIHYADEGYPVHDVIASWWPADVEKLRADPEAARILLWDGQPPAAGTIHRQPDLAQTLRRIGRERSAGFYTGPVADSIVRHLRAKGGLHTLEDFAGHKGEYVTPISLDYRGYRVHECPPNGQGIAALIMLGILRDFDLSAFDPRGADRFHLAIEAGRLAIRDRDRLVGDPETAGDWRKLLEPVYLSSQRAKIDLACAAPPVPPASLPMGRDTCHVAVVDRDCNAVSLIASVFYNFGSGLVAPGTGVVLQNRGCGFVLTPHHPNEIGPRKRPLHTIIPALVSHAGRISHSLGVVGGHYQAWGHTQVVTNLVDYGYDVQEAIDAPRVFHNGANVELEPGLAPEVRTELTRRQHRVVDVSETSMGRLGGGQLIAIDWEKGTLAGAADRRLDGCALGY</sequence>
<dbReference type="Proteomes" id="UP000325797">
    <property type="component" value="Chromosome"/>
</dbReference>
<dbReference type="PANTHER" id="PTHR43881">
    <property type="entry name" value="GAMMA-GLUTAMYLTRANSPEPTIDASE (AFU_ORTHOLOGUE AFUA_4G13580)"/>
    <property type="match status" value="1"/>
</dbReference>
<evidence type="ECO:0000313" key="2">
    <source>
        <dbReference type="Proteomes" id="UP000325797"/>
    </source>
</evidence>
<dbReference type="Pfam" id="PF01019">
    <property type="entry name" value="G_glu_transpept"/>
    <property type="match status" value="1"/>
</dbReference>
<gene>
    <name evidence="1" type="ORF">FRZ61_06950</name>
</gene>
<dbReference type="PRINTS" id="PR01210">
    <property type="entry name" value="GGTRANSPTASE"/>
</dbReference>
<dbReference type="InterPro" id="IPR052896">
    <property type="entry name" value="GGT-like_enzyme"/>
</dbReference>
<evidence type="ECO:0000313" key="1">
    <source>
        <dbReference type="EMBL" id="QEX20776.1"/>
    </source>
</evidence>
<dbReference type="InterPro" id="IPR043137">
    <property type="entry name" value="GGT_ssub_C"/>
</dbReference>
<dbReference type="InterPro" id="IPR043138">
    <property type="entry name" value="GGT_lsub"/>
</dbReference>
<dbReference type="AlphaFoldDB" id="A0A5J6N1J4"/>
<keyword evidence="1" id="KW-0808">Transferase</keyword>
<dbReference type="Gene3D" id="3.60.20.40">
    <property type="match status" value="1"/>
</dbReference>
<dbReference type="KEGG" id="hadh:FRZ61_06950"/>
<dbReference type="SUPFAM" id="SSF56235">
    <property type="entry name" value="N-terminal nucleophile aminohydrolases (Ntn hydrolases)"/>
    <property type="match status" value="1"/>
</dbReference>
<dbReference type="EMBL" id="CP042582">
    <property type="protein sequence ID" value="QEX20776.1"/>
    <property type="molecule type" value="Genomic_DNA"/>
</dbReference>
<accession>A0A5J6N1J4</accession>
<dbReference type="PANTHER" id="PTHR43881:SF1">
    <property type="entry name" value="GAMMA-GLUTAMYLTRANSPEPTIDASE (AFU_ORTHOLOGUE AFUA_4G13580)"/>
    <property type="match status" value="1"/>
</dbReference>
<dbReference type="InterPro" id="IPR029055">
    <property type="entry name" value="Ntn_hydrolases_N"/>
</dbReference>
<keyword evidence="2" id="KW-1185">Reference proteome</keyword>
<reference evidence="1 2" key="1">
    <citation type="submission" date="2019-08" db="EMBL/GenBank/DDBJ databases">
        <title>Hyperibacter terrae gen. nov., sp. nov. and Hyperibacter viscosus sp. nov., two new members in the family Rhodospirillaceae isolated from the rhizosphere of Hypericum perforatum.</title>
        <authorList>
            <person name="Noviana Z."/>
        </authorList>
    </citation>
    <scope>NUCLEOTIDE SEQUENCE [LARGE SCALE GENOMIC DNA]</scope>
    <source>
        <strain evidence="1 2">R5959</strain>
    </source>
</reference>
<proteinExistence type="predicted"/>
<protein>
    <submittedName>
        <fullName evidence="1">Gamma-glutamyltransferase</fullName>
    </submittedName>
</protein>
<dbReference type="Gene3D" id="1.10.246.130">
    <property type="match status" value="1"/>
</dbReference>
<name>A0A5J6N1J4_9PROT</name>